<feature type="compositionally biased region" description="Low complexity" evidence="1">
    <location>
        <begin position="51"/>
        <end position="70"/>
    </location>
</feature>
<keyword evidence="3" id="KW-1185">Reference proteome</keyword>
<dbReference type="EMBL" id="JARAKH010004202">
    <property type="protein sequence ID" value="KAK8372134.1"/>
    <property type="molecule type" value="Genomic_DNA"/>
</dbReference>
<organism evidence="2 3">
    <name type="scientific">Scylla paramamosain</name>
    <name type="common">Mud crab</name>
    <dbReference type="NCBI Taxonomy" id="85552"/>
    <lineage>
        <taxon>Eukaryota</taxon>
        <taxon>Metazoa</taxon>
        <taxon>Ecdysozoa</taxon>
        <taxon>Arthropoda</taxon>
        <taxon>Crustacea</taxon>
        <taxon>Multicrustacea</taxon>
        <taxon>Malacostraca</taxon>
        <taxon>Eumalacostraca</taxon>
        <taxon>Eucarida</taxon>
        <taxon>Decapoda</taxon>
        <taxon>Pleocyemata</taxon>
        <taxon>Brachyura</taxon>
        <taxon>Eubrachyura</taxon>
        <taxon>Portunoidea</taxon>
        <taxon>Portunidae</taxon>
        <taxon>Portuninae</taxon>
        <taxon>Scylla</taxon>
    </lineage>
</organism>
<feature type="non-terminal residue" evidence="2">
    <location>
        <position position="1"/>
    </location>
</feature>
<comment type="caution">
    <text evidence="2">The sequence shown here is derived from an EMBL/GenBank/DDBJ whole genome shotgun (WGS) entry which is preliminary data.</text>
</comment>
<evidence type="ECO:0008006" key="4">
    <source>
        <dbReference type="Google" id="ProtNLM"/>
    </source>
</evidence>
<name>A0AAW0SAU3_SCYPA</name>
<protein>
    <recommendedName>
        <fullName evidence="4">Anticodon-binding domain-containing protein</fullName>
    </recommendedName>
</protein>
<feature type="region of interest" description="Disordered" evidence="1">
    <location>
        <begin position="1"/>
        <end position="90"/>
    </location>
</feature>
<feature type="compositionally biased region" description="Low complexity" evidence="1">
    <location>
        <begin position="27"/>
        <end position="39"/>
    </location>
</feature>
<accession>A0AAW0SAU3</accession>
<gene>
    <name evidence="2" type="ORF">O3P69_014988</name>
</gene>
<dbReference type="Proteomes" id="UP001487740">
    <property type="component" value="Unassembled WGS sequence"/>
</dbReference>
<dbReference type="AlphaFoldDB" id="A0AAW0SAU3"/>
<evidence type="ECO:0000313" key="3">
    <source>
        <dbReference type="Proteomes" id="UP001487740"/>
    </source>
</evidence>
<evidence type="ECO:0000313" key="2">
    <source>
        <dbReference type="EMBL" id="KAK8372134.1"/>
    </source>
</evidence>
<evidence type="ECO:0000256" key="1">
    <source>
        <dbReference type="SAM" id="MobiDB-lite"/>
    </source>
</evidence>
<proteinExistence type="predicted"/>
<feature type="non-terminal residue" evidence="2">
    <location>
        <position position="226"/>
    </location>
</feature>
<reference evidence="2 3" key="1">
    <citation type="submission" date="2023-03" db="EMBL/GenBank/DDBJ databases">
        <title>High-quality genome of Scylla paramamosain provides insights in environmental adaptation.</title>
        <authorList>
            <person name="Zhang L."/>
        </authorList>
    </citation>
    <scope>NUCLEOTIDE SEQUENCE [LARGE SCALE GENOMIC DNA]</scope>
    <source>
        <strain evidence="2">LZ_2023a</strain>
        <tissue evidence="2">Muscle</tissue>
    </source>
</reference>
<sequence length="226" mass="24526">EDKAFLLAQREPGRRGRMGGVDTALAAQEQRSSQRQATQEVRKRRAEEEASTSAARVQLEDSSSTSSSTSAEGSPTLGISPVPPKRPRANLNIVTPDVAASLDRVKVSDRGAVFVLTETARALGHDTVEYNINRTSIQSQRRRHREQLASALKEKLRVEGPLVVHWDGKLMPDLTSNAHVDRLPILVSGGGEVQLLQVAKLPSGRGANEAKAVVEALEKWSVADRV</sequence>